<dbReference type="Pfam" id="PF03724">
    <property type="entry name" value="META"/>
    <property type="match status" value="1"/>
</dbReference>
<gene>
    <name evidence="2" type="ORF">G3256_02655</name>
</gene>
<dbReference type="KEGG" id="rpon:G3256_02655"/>
<dbReference type="AlphaFoldDB" id="A0A858SMU2"/>
<proteinExistence type="predicted"/>
<dbReference type="InterPro" id="IPR005184">
    <property type="entry name" value="DUF306_Meta_HslJ"/>
</dbReference>
<evidence type="ECO:0000313" key="2">
    <source>
        <dbReference type="EMBL" id="QJF50144.1"/>
    </source>
</evidence>
<reference evidence="2 3" key="1">
    <citation type="submission" date="2020-02" db="EMBL/GenBank/DDBJ databases">
        <title>Genome sequence of Roseobacter ponti.</title>
        <authorList>
            <person name="Hollensteiner J."/>
            <person name="Schneider D."/>
            <person name="Poehlein A."/>
            <person name="Daniel R."/>
        </authorList>
    </citation>
    <scope>NUCLEOTIDE SEQUENCE [LARGE SCALE GENOMIC DNA]</scope>
    <source>
        <strain evidence="2 3">DSM 106830</strain>
    </source>
</reference>
<dbReference type="PANTHER" id="PTHR35535:SF1">
    <property type="entry name" value="HEAT SHOCK PROTEIN HSLJ"/>
    <property type="match status" value="1"/>
</dbReference>
<name>A0A858SMU2_9RHOB</name>
<dbReference type="InterPro" id="IPR053147">
    <property type="entry name" value="Hsp_HslJ-like"/>
</dbReference>
<dbReference type="PANTHER" id="PTHR35535">
    <property type="entry name" value="HEAT SHOCK PROTEIN HSLJ"/>
    <property type="match status" value="1"/>
</dbReference>
<protein>
    <submittedName>
        <fullName evidence="2">META domain-containing protein</fullName>
    </submittedName>
</protein>
<dbReference type="RefSeq" id="WP_169639368.1">
    <property type="nucleotide sequence ID" value="NZ_CP048788.1"/>
</dbReference>
<evidence type="ECO:0000313" key="3">
    <source>
        <dbReference type="Proteomes" id="UP000503308"/>
    </source>
</evidence>
<dbReference type="PROSITE" id="PS51257">
    <property type="entry name" value="PROKAR_LIPOPROTEIN"/>
    <property type="match status" value="1"/>
</dbReference>
<keyword evidence="3" id="KW-1185">Reference proteome</keyword>
<dbReference type="EMBL" id="CP048788">
    <property type="protein sequence ID" value="QJF50144.1"/>
    <property type="molecule type" value="Genomic_DNA"/>
</dbReference>
<dbReference type="Gene3D" id="2.40.128.270">
    <property type="match status" value="1"/>
</dbReference>
<sequence>MIRTRTTGLVTALMLLAGCYGDETATAYGAAGKTWVLEEIGGTAAAGRTTLLFPEPGTIAGETACNSYSASMTVPYPWFEAGPVATTRRACPADATASEQAYLASLQSMTLIEVLGDTLILTRDDDTSMIFKAGD</sequence>
<feature type="domain" description="DUF306" evidence="1">
    <location>
        <begin position="31"/>
        <end position="131"/>
    </location>
</feature>
<organism evidence="2 3">
    <name type="scientific">Roseobacter ponti</name>
    <dbReference type="NCBI Taxonomy" id="1891787"/>
    <lineage>
        <taxon>Bacteria</taxon>
        <taxon>Pseudomonadati</taxon>
        <taxon>Pseudomonadota</taxon>
        <taxon>Alphaproteobacteria</taxon>
        <taxon>Rhodobacterales</taxon>
        <taxon>Roseobacteraceae</taxon>
        <taxon>Roseobacter</taxon>
    </lineage>
</organism>
<evidence type="ECO:0000259" key="1">
    <source>
        <dbReference type="Pfam" id="PF03724"/>
    </source>
</evidence>
<accession>A0A858SMU2</accession>
<dbReference type="Proteomes" id="UP000503308">
    <property type="component" value="Chromosome"/>
</dbReference>
<dbReference type="InterPro" id="IPR038670">
    <property type="entry name" value="HslJ-like_sf"/>
</dbReference>